<dbReference type="InParanoid" id="A0A1D8PGA0"/>
<gene>
    <name evidence="2" type="ordered locus">CAALFM_C201140CA</name>
    <name evidence="1" type="ordered locus">orf19.9561</name>
</gene>
<reference evidence="2 3" key="1">
    <citation type="journal article" date="2004" name="Proc. Natl. Acad. Sci. U.S.A.">
        <title>The diploid genome sequence of Candida albicans.</title>
        <authorList>
            <person name="Jones T."/>
            <person name="Federspiel N.A."/>
            <person name="Chibana H."/>
            <person name="Dungan J."/>
            <person name="Kalman S."/>
            <person name="Magee B.B."/>
            <person name="Newport G."/>
            <person name="Thorstenson Y.R."/>
            <person name="Agabian N."/>
            <person name="Magee P.T."/>
            <person name="Davis R.W."/>
            <person name="Scherer S."/>
        </authorList>
    </citation>
    <scope>NUCLEOTIDE SEQUENCE [LARGE SCALE GENOMIC DNA]</scope>
    <source>
        <strain evidence="3">SC5314 / ATCC MYA-2876</strain>
    </source>
</reference>
<dbReference type="AlphaFoldDB" id="A0A1D8PGA0"/>
<proteinExistence type="predicted"/>
<evidence type="ECO:0000313" key="1">
    <source>
        <dbReference type="CGD" id="CAL0000200254"/>
    </source>
</evidence>
<dbReference type="KEGG" id="cal:CAALFM_C201140CA"/>
<dbReference type="Proteomes" id="UP000000559">
    <property type="component" value="Chromosome 2"/>
</dbReference>
<dbReference type="VEuPathDB" id="FungiDB:C2_01140C_A"/>
<dbReference type="RefSeq" id="XP_719459.1">
    <property type="nucleotide sequence ID" value="XM_714366.1"/>
</dbReference>
<keyword evidence="3" id="KW-1185">Reference proteome</keyword>
<reference evidence="2 3" key="3">
    <citation type="journal article" date="2013" name="Genome Biol.">
        <title>Assembly of a phased diploid Candida albicans genome facilitates allele-specific measurements and provides a simple model for repeat and indel structure.</title>
        <authorList>
            <person name="Muzzey D."/>
            <person name="Schwartz K."/>
            <person name="Weissman J.S."/>
            <person name="Sherlock G."/>
        </authorList>
    </citation>
    <scope>NUCLEOTIDE SEQUENCE [LARGE SCALE GENOMIC DNA]</scope>
    <source>
        <strain evidence="3">SC5314 / ATCC MYA-2876</strain>
    </source>
</reference>
<accession>A0A1D8PGA0</accession>
<organism evidence="2 3">
    <name type="scientific">Candida albicans (strain SC5314 / ATCC MYA-2876)</name>
    <name type="common">Yeast</name>
    <dbReference type="NCBI Taxonomy" id="237561"/>
    <lineage>
        <taxon>Eukaryota</taxon>
        <taxon>Fungi</taxon>
        <taxon>Dikarya</taxon>
        <taxon>Ascomycota</taxon>
        <taxon>Saccharomycotina</taxon>
        <taxon>Pichiomycetes</taxon>
        <taxon>Debaryomycetaceae</taxon>
        <taxon>Candida/Lodderomyces clade</taxon>
        <taxon>Candida</taxon>
    </lineage>
</organism>
<reference evidence="2 3" key="2">
    <citation type="journal article" date="2007" name="Genome Biol.">
        <title>Assembly of the Candida albicans genome into sixteen supercontigs aligned on the eight chromosomes.</title>
        <authorList>
            <person name="van het Hoog M."/>
            <person name="Rast T.J."/>
            <person name="Martchenko M."/>
            <person name="Grindle S."/>
            <person name="Dignard D."/>
            <person name="Hogues H."/>
            <person name="Cuomo C."/>
            <person name="Berriman M."/>
            <person name="Scherer S."/>
            <person name="Magee B.B."/>
            <person name="Whiteway M."/>
            <person name="Chibana H."/>
            <person name="Nantel A."/>
            <person name="Magee P.T."/>
        </authorList>
    </citation>
    <scope>GENOME REANNOTATION</scope>
    <source>
        <strain evidence="3">SC5314 / ATCC MYA-2876</strain>
    </source>
</reference>
<evidence type="ECO:0000313" key="2">
    <source>
        <dbReference type="EMBL" id="AOW27162.1"/>
    </source>
</evidence>
<sequence length="131" mass="14850">MQSLKSIIETNKIRPAKLKEFDLIFTNMDFYVEVPFIPNSSTYKNMPVLVAKDGTQYEYKETKQDVDETEASVIISSSPRINSDKWILSDTDIGDVNDTLPTTQSDLILTSQSIFDSEGFTNVKENENVNI</sequence>
<dbReference type="OrthoDB" id="4014155at2759"/>
<protein>
    <submittedName>
        <fullName evidence="2">Uncharacterized protein</fullName>
    </submittedName>
</protein>
<dbReference type="CGD" id="CAL0000200254">
    <property type="gene designation" value="orf19.9561"/>
</dbReference>
<dbReference type="EMBL" id="CP017624">
    <property type="protein sequence ID" value="AOW27162.1"/>
    <property type="molecule type" value="Genomic_DNA"/>
</dbReference>
<evidence type="ECO:0000313" key="3">
    <source>
        <dbReference type="Proteomes" id="UP000000559"/>
    </source>
</evidence>
<dbReference type="GeneID" id="3638863"/>
<name>A0A1D8PGA0_CANAL</name>
<dbReference type="OMA" id="TQYEYKE"/>